<reference evidence="1 2" key="1">
    <citation type="journal article" date="2016" name="Nat. Commun.">
        <title>Thousands of microbial genomes shed light on interconnected biogeochemical processes in an aquifer system.</title>
        <authorList>
            <person name="Anantharaman K."/>
            <person name="Brown C.T."/>
            <person name="Hug L.A."/>
            <person name="Sharon I."/>
            <person name="Castelle C.J."/>
            <person name="Probst A.J."/>
            <person name="Thomas B.C."/>
            <person name="Singh A."/>
            <person name="Wilkins M.J."/>
            <person name="Karaoz U."/>
            <person name="Brodie E.L."/>
            <person name="Williams K.H."/>
            <person name="Hubbard S.S."/>
            <person name="Banfield J.F."/>
        </authorList>
    </citation>
    <scope>NUCLEOTIDE SEQUENCE [LARGE SCALE GENOMIC DNA]</scope>
</reference>
<evidence type="ECO:0000313" key="2">
    <source>
        <dbReference type="Proteomes" id="UP000177230"/>
    </source>
</evidence>
<name>A0A1F5R461_9BACT</name>
<sequence>MATKIKVIAARDFLEVTPDGIINIDTSRQLLIAIAKAEQSPADYELLVDFRDTQNNLSVMDVYQLAAELYQHGDAFHRKVALLVMPGVNFDQASFFETCAHNRGYAVNAFTDYETALRWILAAKDQPDDDIPSCQTKASDGE</sequence>
<dbReference type="AlphaFoldDB" id="A0A1F5R461"/>
<protein>
    <submittedName>
        <fullName evidence="1">Uncharacterized protein</fullName>
    </submittedName>
</protein>
<evidence type="ECO:0000313" key="1">
    <source>
        <dbReference type="EMBL" id="OGF09248.1"/>
    </source>
</evidence>
<comment type="caution">
    <text evidence="1">The sequence shown here is derived from an EMBL/GenBank/DDBJ whole genome shotgun (WGS) entry which is preliminary data.</text>
</comment>
<dbReference type="EMBL" id="MFFM01000043">
    <property type="protein sequence ID" value="OGF09248.1"/>
    <property type="molecule type" value="Genomic_DNA"/>
</dbReference>
<proteinExistence type="predicted"/>
<accession>A0A1F5R461</accession>
<gene>
    <name evidence="1" type="ORF">A2024_11210</name>
</gene>
<dbReference type="Proteomes" id="UP000177230">
    <property type="component" value="Unassembled WGS sequence"/>
</dbReference>
<organism evidence="1 2">
    <name type="scientific">Candidatus Edwardsbacteria bacterium GWF2_54_11</name>
    <dbReference type="NCBI Taxonomy" id="1817851"/>
    <lineage>
        <taxon>Bacteria</taxon>
        <taxon>Candidatus Edwardsiibacteriota</taxon>
    </lineage>
</organism>